<organism evidence="5 6">
    <name type="scientific">Aeoliella straminimaris</name>
    <dbReference type="NCBI Taxonomy" id="2954799"/>
    <lineage>
        <taxon>Bacteria</taxon>
        <taxon>Pseudomonadati</taxon>
        <taxon>Planctomycetota</taxon>
        <taxon>Planctomycetia</taxon>
        <taxon>Pirellulales</taxon>
        <taxon>Lacipirellulaceae</taxon>
        <taxon>Aeoliella</taxon>
    </lineage>
</organism>
<comment type="caution">
    <text evidence="5">The sequence shown here is derived from an EMBL/GenBank/DDBJ whole genome shotgun (WGS) entry which is preliminary data.</text>
</comment>
<dbReference type="Pfam" id="PF04079">
    <property type="entry name" value="SMC_ScpB"/>
    <property type="match status" value="1"/>
</dbReference>
<name>A0A9X2FBB2_9BACT</name>
<evidence type="ECO:0000256" key="4">
    <source>
        <dbReference type="ARBA" id="ARBA00023306"/>
    </source>
</evidence>
<dbReference type="InterPro" id="IPR005234">
    <property type="entry name" value="ScpB_csome_segregation"/>
</dbReference>
<accession>A0A9X2FBB2</accession>
<keyword evidence="1" id="KW-0963">Cytoplasm</keyword>
<keyword evidence="4" id="KW-0131">Cell cycle</keyword>
<dbReference type="InterPro" id="IPR036388">
    <property type="entry name" value="WH-like_DNA-bd_sf"/>
</dbReference>
<reference evidence="5" key="1">
    <citation type="submission" date="2022-06" db="EMBL/GenBank/DDBJ databases">
        <title>Aeoliella straminimaris, a novel planctomycete from sediments.</title>
        <authorList>
            <person name="Vitorino I.R."/>
            <person name="Lage O.M."/>
        </authorList>
    </citation>
    <scope>NUCLEOTIDE SEQUENCE</scope>
    <source>
        <strain evidence="5">ICT_H6.2</strain>
    </source>
</reference>
<dbReference type="PIRSF" id="PIRSF019345">
    <property type="entry name" value="ScpB"/>
    <property type="match status" value="1"/>
</dbReference>
<dbReference type="GO" id="GO:0051301">
    <property type="term" value="P:cell division"/>
    <property type="evidence" value="ECO:0007669"/>
    <property type="project" value="UniProtKB-KW"/>
</dbReference>
<evidence type="ECO:0000256" key="1">
    <source>
        <dbReference type="ARBA" id="ARBA00022490"/>
    </source>
</evidence>
<dbReference type="PANTHER" id="PTHR34298:SF2">
    <property type="entry name" value="SEGREGATION AND CONDENSATION PROTEIN B"/>
    <property type="match status" value="1"/>
</dbReference>
<dbReference type="SUPFAM" id="SSF46785">
    <property type="entry name" value="Winged helix' DNA-binding domain"/>
    <property type="match status" value="2"/>
</dbReference>
<keyword evidence="6" id="KW-1185">Reference proteome</keyword>
<dbReference type="AlphaFoldDB" id="A0A9X2FBB2"/>
<dbReference type="InterPro" id="IPR036390">
    <property type="entry name" value="WH_DNA-bd_sf"/>
</dbReference>
<dbReference type="Gene3D" id="1.10.10.10">
    <property type="entry name" value="Winged helix-like DNA-binding domain superfamily/Winged helix DNA-binding domain"/>
    <property type="match status" value="2"/>
</dbReference>
<dbReference type="GO" id="GO:0051304">
    <property type="term" value="P:chromosome separation"/>
    <property type="evidence" value="ECO:0007669"/>
    <property type="project" value="InterPro"/>
</dbReference>
<evidence type="ECO:0000256" key="2">
    <source>
        <dbReference type="ARBA" id="ARBA00022618"/>
    </source>
</evidence>
<keyword evidence="3" id="KW-0159">Chromosome partition</keyword>
<dbReference type="Proteomes" id="UP001155241">
    <property type="component" value="Unassembled WGS sequence"/>
</dbReference>
<evidence type="ECO:0000313" key="5">
    <source>
        <dbReference type="EMBL" id="MCO6045023.1"/>
    </source>
</evidence>
<proteinExistence type="predicted"/>
<dbReference type="EMBL" id="JAMXLR010000051">
    <property type="protein sequence ID" value="MCO6045023.1"/>
    <property type="molecule type" value="Genomic_DNA"/>
</dbReference>
<keyword evidence="2" id="KW-0132">Cell division</keyword>
<evidence type="ECO:0000313" key="6">
    <source>
        <dbReference type="Proteomes" id="UP001155241"/>
    </source>
</evidence>
<dbReference type="RefSeq" id="WP_252853136.1">
    <property type="nucleotide sequence ID" value="NZ_JAMXLR010000051.1"/>
</dbReference>
<sequence length="215" mass="23697">MAEEENKPEESPLSIKRLTSAFAAMLGRKPGASEEAPPREAAIDTRSITEALLFVGRPDNQPLSAEAIAATMRDITPEEVAAAVDELNAEYLEDGSAMMIVESAAGYRLTLREELERVRDKFYGKVQQATLTPAAMEVLSIIAYRQPVDLKTIDGMRSQKSQSLAGSLVRRGLVEIRRSPEAPRRVEYATSERFLRVFGLRSIDQLPQAAEFDAA</sequence>
<gene>
    <name evidence="5" type="ORF">NG895_14025</name>
</gene>
<protein>
    <submittedName>
        <fullName evidence="5">SMC-Scp complex subunit ScpB</fullName>
    </submittedName>
</protein>
<dbReference type="PANTHER" id="PTHR34298">
    <property type="entry name" value="SEGREGATION AND CONDENSATION PROTEIN B"/>
    <property type="match status" value="1"/>
</dbReference>
<evidence type="ECO:0000256" key="3">
    <source>
        <dbReference type="ARBA" id="ARBA00022829"/>
    </source>
</evidence>